<accession>A0A0A9DSI9</accession>
<protein>
    <submittedName>
        <fullName evidence="1">Uncharacterized protein</fullName>
    </submittedName>
</protein>
<sequence length="72" mass="7533">MKKCFSCNSHFAKCSGVVSDSPKLFLFLLPPSNSMASFCSDSCSGVPGEGGGEASFPSTKFHVKIAPSLEIV</sequence>
<reference evidence="1" key="2">
    <citation type="journal article" date="2015" name="Data Brief">
        <title>Shoot transcriptome of the giant reed, Arundo donax.</title>
        <authorList>
            <person name="Barrero R.A."/>
            <person name="Guerrero F.D."/>
            <person name="Moolhuijzen P."/>
            <person name="Goolsby J.A."/>
            <person name="Tidwell J."/>
            <person name="Bellgard S.E."/>
            <person name="Bellgard M.I."/>
        </authorList>
    </citation>
    <scope>NUCLEOTIDE SEQUENCE</scope>
    <source>
        <tissue evidence="1">Shoot tissue taken approximately 20 cm above the soil surface</tissue>
    </source>
</reference>
<dbReference type="EMBL" id="GBRH01207114">
    <property type="protein sequence ID" value="JAD90781.1"/>
    <property type="molecule type" value="Transcribed_RNA"/>
</dbReference>
<proteinExistence type="predicted"/>
<name>A0A0A9DSI9_ARUDO</name>
<organism evidence="1">
    <name type="scientific">Arundo donax</name>
    <name type="common">Giant reed</name>
    <name type="synonym">Donax arundinaceus</name>
    <dbReference type="NCBI Taxonomy" id="35708"/>
    <lineage>
        <taxon>Eukaryota</taxon>
        <taxon>Viridiplantae</taxon>
        <taxon>Streptophyta</taxon>
        <taxon>Embryophyta</taxon>
        <taxon>Tracheophyta</taxon>
        <taxon>Spermatophyta</taxon>
        <taxon>Magnoliopsida</taxon>
        <taxon>Liliopsida</taxon>
        <taxon>Poales</taxon>
        <taxon>Poaceae</taxon>
        <taxon>PACMAD clade</taxon>
        <taxon>Arundinoideae</taxon>
        <taxon>Arundineae</taxon>
        <taxon>Arundo</taxon>
    </lineage>
</organism>
<reference evidence="1" key="1">
    <citation type="submission" date="2014-09" db="EMBL/GenBank/DDBJ databases">
        <authorList>
            <person name="Magalhaes I.L.F."/>
            <person name="Oliveira U."/>
            <person name="Santos F.R."/>
            <person name="Vidigal T.H.D.A."/>
            <person name="Brescovit A.D."/>
            <person name="Santos A.J."/>
        </authorList>
    </citation>
    <scope>NUCLEOTIDE SEQUENCE</scope>
    <source>
        <tissue evidence="1">Shoot tissue taken approximately 20 cm above the soil surface</tissue>
    </source>
</reference>
<dbReference type="AlphaFoldDB" id="A0A0A9DSI9"/>
<evidence type="ECO:0000313" key="1">
    <source>
        <dbReference type="EMBL" id="JAD90781.1"/>
    </source>
</evidence>